<dbReference type="WBParaSite" id="ALUE_0001823701-mRNA-1">
    <property type="protein sequence ID" value="ALUE_0001823701-mRNA-1"/>
    <property type="gene ID" value="ALUE_0001823701"/>
</dbReference>
<dbReference type="AlphaFoldDB" id="A0A0M3II92"/>
<organism evidence="1 2">
    <name type="scientific">Ascaris lumbricoides</name>
    <name type="common">Giant roundworm</name>
    <dbReference type="NCBI Taxonomy" id="6252"/>
    <lineage>
        <taxon>Eukaryota</taxon>
        <taxon>Metazoa</taxon>
        <taxon>Ecdysozoa</taxon>
        <taxon>Nematoda</taxon>
        <taxon>Chromadorea</taxon>
        <taxon>Rhabditida</taxon>
        <taxon>Spirurina</taxon>
        <taxon>Ascaridomorpha</taxon>
        <taxon>Ascaridoidea</taxon>
        <taxon>Ascarididae</taxon>
        <taxon>Ascaris</taxon>
    </lineage>
</organism>
<evidence type="ECO:0000313" key="1">
    <source>
        <dbReference type="Proteomes" id="UP000036681"/>
    </source>
</evidence>
<keyword evidence="1" id="KW-1185">Reference proteome</keyword>
<dbReference type="Proteomes" id="UP000036681">
    <property type="component" value="Unplaced"/>
</dbReference>
<name>A0A0M3II92_ASCLU</name>
<protein>
    <submittedName>
        <fullName evidence="2">Protein quiver</fullName>
    </submittedName>
</protein>
<evidence type="ECO:0000313" key="2">
    <source>
        <dbReference type="WBParaSite" id="ALUE_0001823701-mRNA-1"/>
    </source>
</evidence>
<proteinExistence type="predicted"/>
<accession>A0A0M3II92</accession>
<reference evidence="2" key="1">
    <citation type="submission" date="2017-02" db="UniProtKB">
        <authorList>
            <consortium name="WormBaseParasite"/>
        </authorList>
    </citation>
    <scope>IDENTIFICATION</scope>
</reference>
<sequence length="193" mass="21708">MNDHLDLIKEVDGIHCSTMRYGAVVVIAIVMLTVDRMECVENITIGCNSHCTLEFDKDLECWNRTLAYFSDVLVGMMKRYAYTQAGLSTVDYCFLTSPIKEVDGIHCSTMRYGAVVVIAIVMLTIDRVECVENITIGCNSHCTLEFDKDLECWNGTLAYFSDVLVGMMKRYAYTQAGLSTVDYCFLTSSSKQE</sequence>